<evidence type="ECO:0000256" key="1">
    <source>
        <dbReference type="SAM" id="MobiDB-lite"/>
    </source>
</evidence>
<dbReference type="InterPro" id="IPR058593">
    <property type="entry name" value="ARB_07466-like_C"/>
</dbReference>
<feature type="region of interest" description="Disordered" evidence="1">
    <location>
        <begin position="263"/>
        <end position="296"/>
    </location>
</feature>
<protein>
    <recommendedName>
        <fullName evidence="2">ARB-07466-like C-terminal domain-containing protein</fullName>
    </recommendedName>
</protein>
<name>A0A1G7NB43_PSEOR</name>
<proteinExistence type="predicted"/>
<dbReference type="Pfam" id="PF26571">
    <property type="entry name" value="VldE"/>
    <property type="match status" value="1"/>
</dbReference>
<feature type="domain" description="ARB-07466-like C-terminal" evidence="2">
    <location>
        <begin position="183"/>
        <end position="276"/>
    </location>
</feature>
<dbReference type="EMBL" id="FNBE01000006">
    <property type="protein sequence ID" value="SDF71117.1"/>
    <property type="molecule type" value="Genomic_DNA"/>
</dbReference>
<feature type="region of interest" description="Disordered" evidence="1">
    <location>
        <begin position="1"/>
        <end position="39"/>
    </location>
</feature>
<sequence>MARHRSPRGRTASPRSTASSSPRRRAPRAGDAVRSLPGPVRHGAAVALAAGGVVSVLGAAAPLAGPLVSGVDTAAAAFGVGSAADTPDRPDQPVTGGAVVEGVLAGVPAGTGDAAAAPPPAVSLTHLSDAVRSAGDRTVAEQQRVEQEARAAEERAKAALSGQTLRAGSGSTSCGLNTSGLGAVKSWVADAAEFLGCRFGQPPLLGVGSRGNASDHPGGLALDLMTTNQVTGDSIAACALQNMDALGVTYVIWDQQINTGSGWKPMEDRGSPTANHEDHVHISFRSSAPSGTPVTC</sequence>
<organism evidence="3 4">
    <name type="scientific">Pseudonocardia oroxyli</name>
    <dbReference type="NCBI Taxonomy" id="366584"/>
    <lineage>
        <taxon>Bacteria</taxon>
        <taxon>Bacillati</taxon>
        <taxon>Actinomycetota</taxon>
        <taxon>Actinomycetes</taxon>
        <taxon>Pseudonocardiales</taxon>
        <taxon>Pseudonocardiaceae</taxon>
        <taxon>Pseudonocardia</taxon>
    </lineage>
</organism>
<evidence type="ECO:0000313" key="3">
    <source>
        <dbReference type="EMBL" id="SDF71117.1"/>
    </source>
</evidence>
<dbReference type="AlphaFoldDB" id="A0A1G7NB43"/>
<accession>A0A1G7NB43</accession>
<dbReference type="Proteomes" id="UP000198967">
    <property type="component" value="Unassembled WGS sequence"/>
</dbReference>
<dbReference type="STRING" id="366584.SAMN05216377_106186"/>
<keyword evidence="4" id="KW-1185">Reference proteome</keyword>
<feature type="compositionally biased region" description="Basic and acidic residues" evidence="1">
    <location>
        <begin position="265"/>
        <end position="281"/>
    </location>
</feature>
<feature type="compositionally biased region" description="Polar residues" evidence="1">
    <location>
        <begin position="284"/>
        <end position="296"/>
    </location>
</feature>
<evidence type="ECO:0000259" key="2">
    <source>
        <dbReference type="Pfam" id="PF26571"/>
    </source>
</evidence>
<reference evidence="3 4" key="1">
    <citation type="submission" date="2016-10" db="EMBL/GenBank/DDBJ databases">
        <authorList>
            <person name="de Groot N.N."/>
        </authorList>
    </citation>
    <scope>NUCLEOTIDE SEQUENCE [LARGE SCALE GENOMIC DNA]</scope>
    <source>
        <strain evidence="3 4">CGMCC 4.3143</strain>
    </source>
</reference>
<evidence type="ECO:0000313" key="4">
    <source>
        <dbReference type="Proteomes" id="UP000198967"/>
    </source>
</evidence>
<feature type="compositionally biased region" description="Low complexity" evidence="1">
    <location>
        <begin position="9"/>
        <end position="21"/>
    </location>
</feature>
<gene>
    <name evidence="3" type="ORF">SAMN05216377_106186</name>
</gene>